<reference evidence="1" key="1">
    <citation type="journal article" date="2022" name="Plant J.">
        <title>Strategies of tolerance reflected in two North American maple genomes.</title>
        <authorList>
            <person name="McEvoy S.L."/>
            <person name="Sezen U.U."/>
            <person name="Trouern-Trend A."/>
            <person name="McMahon S.M."/>
            <person name="Schaberg P.G."/>
            <person name="Yang J."/>
            <person name="Wegrzyn J.L."/>
            <person name="Swenson N.G."/>
        </authorList>
    </citation>
    <scope>NUCLEOTIDE SEQUENCE</scope>
    <source>
        <strain evidence="1">91603</strain>
    </source>
</reference>
<accession>A0AAD5NM02</accession>
<dbReference type="Proteomes" id="UP001064489">
    <property type="component" value="Chromosome 7"/>
</dbReference>
<protein>
    <submittedName>
        <fullName evidence="1">Uncharacterized protein</fullName>
    </submittedName>
</protein>
<sequence>MGSSFVHGSIADPMFMEAAFFDVVMSSFGSLHVAVAQLMSPLHLQVGTIPASLKALIGFHAASASSMASFSNSASLAVIGSFDWLHMNKSVSSLPSDHVSRSGPSSANCSYQSVPSQSLGVGALVTSSGPSFQDNQCIVRYGISSS</sequence>
<name>A0AAD5NM02_ACENE</name>
<dbReference type="AlphaFoldDB" id="A0AAD5NM02"/>
<dbReference type="EMBL" id="JAJSOW010000104">
    <property type="protein sequence ID" value="KAI9169830.1"/>
    <property type="molecule type" value="Genomic_DNA"/>
</dbReference>
<keyword evidence="2" id="KW-1185">Reference proteome</keyword>
<evidence type="ECO:0000313" key="1">
    <source>
        <dbReference type="EMBL" id="KAI9169830.1"/>
    </source>
</evidence>
<evidence type="ECO:0000313" key="2">
    <source>
        <dbReference type="Proteomes" id="UP001064489"/>
    </source>
</evidence>
<organism evidence="1 2">
    <name type="scientific">Acer negundo</name>
    <name type="common">Box elder</name>
    <dbReference type="NCBI Taxonomy" id="4023"/>
    <lineage>
        <taxon>Eukaryota</taxon>
        <taxon>Viridiplantae</taxon>
        <taxon>Streptophyta</taxon>
        <taxon>Embryophyta</taxon>
        <taxon>Tracheophyta</taxon>
        <taxon>Spermatophyta</taxon>
        <taxon>Magnoliopsida</taxon>
        <taxon>eudicotyledons</taxon>
        <taxon>Gunneridae</taxon>
        <taxon>Pentapetalae</taxon>
        <taxon>rosids</taxon>
        <taxon>malvids</taxon>
        <taxon>Sapindales</taxon>
        <taxon>Sapindaceae</taxon>
        <taxon>Hippocastanoideae</taxon>
        <taxon>Acereae</taxon>
        <taxon>Acer</taxon>
    </lineage>
</organism>
<comment type="caution">
    <text evidence="1">The sequence shown here is derived from an EMBL/GenBank/DDBJ whole genome shotgun (WGS) entry which is preliminary data.</text>
</comment>
<reference evidence="1" key="2">
    <citation type="submission" date="2023-02" db="EMBL/GenBank/DDBJ databases">
        <authorList>
            <person name="Swenson N.G."/>
            <person name="Wegrzyn J.L."/>
            <person name="Mcevoy S.L."/>
        </authorList>
    </citation>
    <scope>NUCLEOTIDE SEQUENCE</scope>
    <source>
        <strain evidence="1">91603</strain>
        <tissue evidence="1">Leaf</tissue>
    </source>
</reference>
<proteinExistence type="predicted"/>
<gene>
    <name evidence="1" type="ORF">LWI28_018267</name>
</gene>